<evidence type="ECO:0000256" key="6">
    <source>
        <dbReference type="SAM" id="Phobius"/>
    </source>
</evidence>
<dbReference type="PANTHER" id="PTHR30093:SF44">
    <property type="entry name" value="TYPE II SECRETION SYSTEM CORE PROTEIN G"/>
    <property type="match status" value="1"/>
</dbReference>
<name>A0A5K8ADY1_9BACT</name>
<evidence type="ECO:0000313" key="8">
    <source>
        <dbReference type="EMBL" id="BBO90787.1"/>
    </source>
</evidence>
<evidence type="ECO:0000256" key="2">
    <source>
        <dbReference type="ARBA" id="ARBA00022481"/>
    </source>
</evidence>
<proteinExistence type="predicted"/>
<organism evidence="8 9">
    <name type="scientific">Desulfosarcina ovata subsp. ovata</name>
    <dbReference type="NCBI Taxonomy" id="2752305"/>
    <lineage>
        <taxon>Bacteria</taxon>
        <taxon>Pseudomonadati</taxon>
        <taxon>Thermodesulfobacteriota</taxon>
        <taxon>Desulfobacteria</taxon>
        <taxon>Desulfobacterales</taxon>
        <taxon>Desulfosarcinaceae</taxon>
        <taxon>Desulfosarcina</taxon>
    </lineage>
</organism>
<comment type="subcellular location">
    <subcellularLocation>
        <location evidence="1">Membrane</location>
        <topology evidence="1">Single-pass membrane protein</topology>
    </subcellularLocation>
</comment>
<feature type="domain" description="Type II secretion system protein GspG C-terminal" evidence="7">
    <location>
        <begin position="23"/>
        <end position="58"/>
    </location>
</feature>
<dbReference type="EMBL" id="AP021879">
    <property type="protein sequence ID" value="BBO90787.1"/>
    <property type="molecule type" value="Genomic_DNA"/>
</dbReference>
<keyword evidence="9" id="KW-1185">Reference proteome</keyword>
<keyword evidence="3 6" id="KW-0812">Transmembrane</keyword>
<evidence type="ECO:0000259" key="7">
    <source>
        <dbReference type="Pfam" id="PF08334"/>
    </source>
</evidence>
<keyword evidence="2" id="KW-0488">Methylation</keyword>
<dbReference type="InterPro" id="IPR013545">
    <property type="entry name" value="T2SS_protein-GspG_C"/>
</dbReference>
<evidence type="ECO:0000256" key="1">
    <source>
        <dbReference type="ARBA" id="ARBA00004167"/>
    </source>
</evidence>
<dbReference type="InterPro" id="IPR045584">
    <property type="entry name" value="Pilin-like"/>
</dbReference>
<dbReference type="Gene3D" id="3.30.700.10">
    <property type="entry name" value="Glycoprotein, Type 4 Pilin"/>
    <property type="match status" value="1"/>
</dbReference>
<protein>
    <submittedName>
        <fullName evidence="8">Type II secretion system protein GspG</fullName>
    </submittedName>
</protein>
<accession>A0A5K8ADY1</accession>
<dbReference type="Proteomes" id="UP000422108">
    <property type="component" value="Chromosome"/>
</dbReference>
<gene>
    <name evidence="8" type="primary">yst1G</name>
    <name evidence="8" type="ORF">DSCOOX_39670</name>
</gene>
<evidence type="ECO:0000256" key="3">
    <source>
        <dbReference type="ARBA" id="ARBA00022692"/>
    </source>
</evidence>
<sequence length="143" mass="15642">MIEVMVVVAIMGVLVAIATPSFLSYRERARIAVAIVDMQNIERAIDIYRLDNNAYPDSLADIGMDGLRDPWGNPYVYLRIDGADLSGNGQLRKDHGNVPVNSDYDLYSNGADGNSQTAFTAKASQDDVVRAYNGSYYGKVADL</sequence>
<feature type="transmembrane region" description="Helical" evidence="6">
    <location>
        <begin position="6"/>
        <end position="25"/>
    </location>
</feature>
<dbReference type="AlphaFoldDB" id="A0A5K8ADY1"/>
<keyword evidence="5 6" id="KW-0472">Membrane</keyword>
<dbReference type="SUPFAM" id="SSF54523">
    <property type="entry name" value="Pili subunits"/>
    <property type="match status" value="1"/>
</dbReference>
<dbReference type="GO" id="GO:0016020">
    <property type="term" value="C:membrane"/>
    <property type="evidence" value="ECO:0007669"/>
    <property type="project" value="UniProtKB-SubCell"/>
</dbReference>
<dbReference type="PANTHER" id="PTHR30093">
    <property type="entry name" value="GENERAL SECRETION PATHWAY PROTEIN G"/>
    <property type="match status" value="1"/>
</dbReference>
<keyword evidence="4 6" id="KW-1133">Transmembrane helix</keyword>
<evidence type="ECO:0000313" key="9">
    <source>
        <dbReference type="Proteomes" id="UP000422108"/>
    </source>
</evidence>
<dbReference type="Pfam" id="PF08334">
    <property type="entry name" value="T2SSG"/>
    <property type="match status" value="1"/>
</dbReference>
<evidence type="ECO:0000256" key="5">
    <source>
        <dbReference type="ARBA" id="ARBA00023136"/>
    </source>
</evidence>
<reference evidence="8 9" key="1">
    <citation type="submission" date="2019-11" db="EMBL/GenBank/DDBJ databases">
        <title>Comparative genomics of hydrocarbon-degrading Desulfosarcina strains.</title>
        <authorList>
            <person name="Watanabe M."/>
            <person name="Kojima H."/>
            <person name="Fukui M."/>
        </authorList>
    </citation>
    <scope>NUCLEOTIDE SEQUENCE [LARGE SCALE GENOMIC DNA]</scope>
    <source>
        <strain evidence="9">oXyS1</strain>
    </source>
</reference>
<evidence type="ECO:0000256" key="4">
    <source>
        <dbReference type="ARBA" id="ARBA00022989"/>
    </source>
</evidence>